<evidence type="ECO:0000256" key="1">
    <source>
        <dbReference type="ARBA" id="ARBA00022741"/>
    </source>
</evidence>
<keyword evidence="1" id="KW-0547">Nucleotide-binding</keyword>
<dbReference type="FunFam" id="3.40.50.10810:FF:000044">
    <property type="entry name" value="Chromatin remodeling factor18"/>
    <property type="match status" value="1"/>
</dbReference>
<dbReference type="Pfam" id="PF00176">
    <property type="entry name" value="SNF2-rel_dom"/>
    <property type="match status" value="1"/>
</dbReference>
<organism evidence="9 10">
    <name type="scientific">Arachis hypogaea</name>
    <name type="common">Peanut</name>
    <dbReference type="NCBI Taxonomy" id="3818"/>
    <lineage>
        <taxon>Eukaryota</taxon>
        <taxon>Viridiplantae</taxon>
        <taxon>Streptophyta</taxon>
        <taxon>Embryophyta</taxon>
        <taxon>Tracheophyta</taxon>
        <taxon>Spermatophyta</taxon>
        <taxon>Magnoliopsida</taxon>
        <taxon>eudicotyledons</taxon>
        <taxon>Gunneridae</taxon>
        <taxon>Pentapetalae</taxon>
        <taxon>rosids</taxon>
        <taxon>fabids</taxon>
        <taxon>Fabales</taxon>
        <taxon>Fabaceae</taxon>
        <taxon>Papilionoideae</taxon>
        <taxon>50 kb inversion clade</taxon>
        <taxon>dalbergioids sensu lato</taxon>
        <taxon>Dalbergieae</taxon>
        <taxon>Pterocarpus clade</taxon>
        <taxon>Arachis</taxon>
    </lineage>
</organism>
<dbReference type="Gene3D" id="3.40.50.300">
    <property type="entry name" value="P-loop containing nucleotide triphosphate hydrolases"/>
    <property type="match status" value="1"/>
</dbReference>
<feature type="domain" description="Helicase ATP-binding" evidence="6">
    <location>
        <begin position="223"/>
        <end position="358"/>
    </location>
</feature>
<evidence type="ECO:0000313" key="10">
    <source>
        <dbReference type="Proteomes" id="UP000289738"/>
    </source>
</evidence>
<dbReference type="InterPro" id="IPR027417">
    <property type="entry name" value="P-loop_NTPase"/>
</dbReference>
<dbReference type="InterPro" id="IPR049730">
    <property type="entry name" value="SNF2/RAD54-like_C"/>
</dbReference>
<evidence type="ECO:0000313" key="9">
    <source>
        <dbReference type="EMBL" id="RYR31532.1"/>
    </source>
</evidence>
<accession>A0A445AYK8</accession>
<feature type="region of interest" description="Disordered" evidence="5">
    <location>
        <begin position="27"/>
        <end position="103"/>
    </location>
</feature>
<dbReference type="GO" id="GO:0004386">
    <property type="term" value="F:helicase activity"/>
    <property type="evidence" value="ECO:0007669"/>
    <property type="project" value="UniProtKB-KW"/>
</dbReference>
<evidence type="ECO:0000256" key="4">
    <source>
        <dbReference type="ARBA" id="ARBA00022840"/>
    </source>
</evidence>
<evidence type="ECO:0000256" key="5">
    <source>
        <dbReference type="SAM" id="MobiDB-lite"/>
    </source>
</evidence>
<proteinExistence type="predicted"/>
<dbReference type="EMBL" id="SDMP01000011">
    <property type="protein sequence ID" value="RYR31532.1"/>
    <property type="molecule type" value="Genomic_DNA"/>
</dbReference>
<dbReference type="InterPro" id="IPR001650">
    <property type="entry name" value="Helicase_C-like"/>
</dbReference>
<dbReference type="FunFam" id="3.40.50.300:FF:001501">
    <property type="entry name" value="Chromatin remodeling factor18"/>
    <property type="match status" value="1"/>
</dbReference>
<dbReference type="GO" id="GO:0006281">
    <property type="term" value="P:DNA repair"/>
    <property type="evidence" value="ECO:0007669"/>
    <property type="project" value="TreeGrafter"/>
</dbReference>
<dbReference type="GO" id="GO:0043596">
    <property type="term" value="C:nuclear replication fork"/>
    <property type="evidence" value="ECO:0007669"/>
    <property type="project" value="TreeGrafter"/>
</dbReference>
<keyword evidence="10" id="KW-1185">Reference proteome</keyword>
<dbReference type="Pfam" id="PF00271">
    <property type="entry name" value="Helicase_C"/>
    <property type="match status" value="1"/>
</dbReference>
<dbReference type="PANTHER" id="PTHR45766">
    <property type="entry name" value="DNA ANNEALING HELICASE AND ENDONUCLEASE ZRANB3 FAMILY MEMBER"/>
    <property type="match status" value="1"/>
</dbReference>
<dbReference type="InterPro" id="IPR010003">
    <property type="entry name" value="HARP_dom"/>
</dbReference>
<feature type="region of interest" description="Disordered" evidence="5">
    <location>
        <begin position="633"/>
        <end position="680"/>
    </location>
</feature>
<dbReference type="InterPro" id="IPR000330">
    <property type="entry name" value="SNF2_N"/>
</dbReference>
<dbReference type="SUPFAM" id="SSF52540">
    <property type="entry name" value="P-loop containing nucleoside triphosphate hydrolases"/>
    <property type="match status" value="2"/>
</dbReference>
<dbReference type="PANTHER" id="PTHR45766:SF3">
    <property type="entry name" value="DNA ANNEALING HELICASE AND ENDONUCLEASE ZRANB3"/>
    <property type="match status" value="1"/>
</dbReference>
<dbReference type="PROSITE" id="PS51467">
    <property type="entry name" value="HARP"/>
    <property type="match status" value="1"/>
</dbReference>
<keyword evidence="2" id="KW-0378">Hydrolase</keyword>
<reference evidence="9 10" key="1">
    <citation type="submission" date="2019-01" db="EMBL/GenBank/DDBJ databases">
        <title>Sequencing of cultivated peanut Arachis hypogaea provides insights into genome evolution and oil improvement.</title>
        <authorList>
            <person name="Chen X."/>
        </authorList>
    </citation>
    <scope>NUCLEOTIDE SEQUENCE [LARGE SCALE GENOMIC DNA]</scope>
    <source>
        <strain evidence="10">cv. Fuhuasheng</strain>
        <tissue evidence="9">Leaves</tissue>
    </source>
</reference>
<name>A0A445AYK8_ARAHY</name>
<dbReference type="PROSITE" id="PS51192">
    <property type="entry name" value="HELICASE_ATP_BIND_1"/>
    <property type="match status" value="1"/>
</dbReference>
<sequence length="680" mass="76148">MEVEDDDWDLTAEELDSLERDAFQKIAQLRDSSTPPSSQQLNLHQHQHQQHHFPKPPSANHSQPFPPNPISDSRPQRVDALPQGGRALHPSLKPGTKKDEPSKELPKFSVKFFLHSSGHVAAKFQYDQVIISAFRRIPKASWNAKERLWMFPLSSLSDAEKVLGEISNYKVQVENLDPLVHRAIVSASAVPDLRDRYDKIPNYIESKLLPFQREGLFYNMEDAIAVASCIQESWPVLIVAPSSLRLQWASIVLPQSGGSNRGGFNIVSPSAKSNIRLDGLFNIISYDLVPKLQNILTTLDFKVVIADESHYLKNAQAKRTTATLPVIKKAQYAILLSGTPALSRPIELFKQLEALYPGVYKNVHEYGNRYCKGGVFGVYQGASNHEELHNLMKATVMIRRLKKDVLSQLPVKRRQQVFLDLADKDMKQINALFRELEVVKAKIKSAKSKDEAESLKFTQKNLINKIYTDSADAKIPAVLEYLGTVIEAGCKFLIFAHHQPMIDAIHEFLLRKKVGCIRIDGGTPAASRQPLVTDFQEKDSIKAAVLSIKAGGVGLTLTAASTVIFAELSWTPGDLIQAEDRAHRIGQVSSVNIYYLLANDTVDDIIWDVVQSKLDNLGQMLDGHENTLAVSNNQPLSSPAKHTTVEHSPSKQRTLDQFVRRCDNVDRSEHQPDPKRPRQS</sequence>
<comment type="caution">
    <text evidence="9">The sequence shown here is derived from an EMBL/GenBank/DDBJ whole genome shotgun (WGS) entry which is preliminary data.</text>
</comment>
<feature type="domain" description="Helicase C-terminal" evidence="7">
    <location>
        <begin position="478"/>
        <end position="629"/>
    </location>
</feature>
<dbReference type="InterPro" id="IPR014001">
    <property type="entry name" value="Helicase_ATP-bd"/>
</dbReference>
<dbReference type="GO" id="GO:0031297">
    <property type="term" value="P:replication fork processing"/>
    <property type="evidence" value="ECO:0007669"/>
    <property type="project" value="TreeGrafter"/>
</dbReference>
<protein>
    <recommendedName>
        <fullName evidence="11">SWI/SNF-related matrix-associated actin-dependent regulator of chromatin subfamily A-like protein 1</fullName>
    </recommendedName>
</protein>
<evidence type="ECO:0000259" key="7">
    <source>
        <dbReference type="PROSITE" id="PS51194"/>
    </source>
</evidence>
<gene>
    <name evidence="9" type="ORF">Ahy_B01g056335</name>
</gene>
<dbReference type="GO" id="GO:0005524">
    <property type="term" value="F:ATP binding"/>
    <property type="evidence" value="ECO:0007669"/>
    <property type="project" value="UniProtKB-KW"/>
</dbReference>
<dbReference type="GO" id="GO:0004520">
    <property type="term" value="F:DNA endonuclease activity"/>
    <property type="evidence" value="ECO:0007669"/>
    <property type="project" value="TreeGrafter"/>
</dbReference>
<evidence type="ECO:0000256" key="3">
    <source>
        <dbReference type="ARBA" id="ARBA00022806"/>
    </source>
</evidence>
<dbReference type="PROSITE" id="PS51194">
    <property type="entry name" value="HELICASE_CTER"/>
    <property type="match status" value="1"/>
</dbReference>
<feature type="compositionally biased region" description="Basic residues" evidence="5">
    <location>
        <begin position="45"/>
        <end position="54"/>
    </location>
</feature>
<feature type="compositionally biased region" description="Basic and acidic residues" evidence="5">
    <location>
        <begin position="658"/>
        <end position="680"/>
    </location>
</feature>
<keyword evidence="4" id="KW-0067">ATP-binding</keyword>
<dbReference type="GO" id="GO:0016787">
    <property type="term" value="F:hydrolase activity"/>
    <property type="evidence" value="ECO:0007669"/>
    <property type="project" value="UniProtKB-KW"/>
</dbReference>
<evidence type="ECO:0000259" key="6">
    <source>
        <dbReference type="PROSITE" id="PS51192"/>
    </source>
</evidence>
<dbReference type="SMART" id="SM00490">
    <property type="entry name" value="HELICc"/>
    <property type="match status" value="1"/>
</dbReference>
<evidence type="ECO:0000256" key="2">
    <source>
        <dbReference type="ARBA" id="ARBA00022801"/>
    </source>
</evidence>
<evidence type="ECO:0008006" key="11">
    <source>
        <dbReference type="Google" id="ProtNLM"/>
    </source>
</evidence>
<dbReference type="InterPro" id="IPR038718">
    <property type="entry name" value="SNF2-like_sf"/>
</dbReference>
<dbReference type="Proteomes" id="UP000289738">
    <property type="component" value="Chromosome B01"/>
</dbReference>
<evidence type="ECO:0000259" key="8">
    <source>
        <dbReference type="PROSITE" id="PS51467"/>
    </source>
</evidence>
<dbReference type="CDD" id="cd18793">
    <property type="entry name" value="SF2_C_SNF"/>
    <property type="match status" value="1"/>
</dbReference>
<dbReference type="AlphaFoldDB" id="A0A445AYK8"/>
<dbReference type="Gene3D" id="3.40.50.10810">
    <property type="entry name" value="Tandem AAA-ATPase domain"/>
    <property type="match status" value="1"/>
</dbReference>
<keyword evidence="3" id="KW-0347">Helicase</keyword>
<feature type="domain" description="HARP" evidence="8">
    <location>
        <begin position="101"/>
        <end position="178"/>
    </location>
</feature>